<dbReference type="OrthoDB" id="10009301at2759"/>
<dbReference type="CTD" id="6750564"/>
<feature type="transmembrane region" description="Helical" evidence="3">
    <location>
        <begin position="445"/>
        <end position="470"/>
    </location>
</feature>
<sequence>MKEIIAIIVFCLALIKGEINSEILIVSENNCHQVFDKDQGQITSLGYPTFSSSNSSCTYVIKAKKGQVISLQWKDFNLPAGHDRLCHGSSDSVVVYDGRQIGINNLYTPMCGNHSFDITSSGNMMTVVLSSTSDEFDIMSFYRGFKAAYKSMSHHCKNMIYKTGYGAIASPHFPMAYPANLDCVYTIKLNQDRVMLLEFAEFALKPVKGNNNKMAMDDCDDYVEVYEGAISQRNRYFRHCGYYKPHPITTGGNIVHIKLHSAKSQLALYTGFRAFYYSGVPNKCGLFYGTPSGALTIPVIPQTSGINVECQFTIKSPQVAYYRVRWLSFGQDLFKKGCDENNYIEIYNGFYDKKDKLLAKKCDTKLDEFDTQYNEMLVRFKIEKFNPSRNFKFIYIGVTNNTVKVITDKNQTCTAKTTIVYRYSGPEVISREVKCELFSIGGLPFWASLLIVCGAGGGGLGAISVAFCLIRRRIRARRRYRRFERSDSEGSL</sequence>
<evidence type="ECO:0000256" key="2">
    <source>
        <dbReference type="PROSITE-ProRule" id="PRU00059"/>
    </source>
</evidence>
<protein>
    <recommendedName>
        <fullName evidence="5">CUB domain-containing protein</fullName>
    </recommendedName>
</protein>
<comment type="caution">
    <text evidence="2">Lacks conserved residue(s) required for the propagation of feature annotation.</text>
</comment>
<dbReference type="EMBL" id="DS985242">
    <property type="protein sequence ID" value="EDV28064.1"/>
    <property type="molecule type" value="Genomic_DNA"/>
</dbReference>
<feature type="signal peptide" evidence="4">
    <location>
        <begin position="1"/>
        <end position="21"/>
    </location>
</feature>
<proteinExistence type="predicted"/>
<dbReference type="PANTHER" id="PTHR46908:SF8">
    <property type="entry name" value="C-TYPE LECTIN DOMAIN-CONTAINING PROTEIN"/>
    <property type="match status" value="1"/>
</dbReference>
<evidence type="ECO:0000256" key="3">
    <source>
        <dbReference type="SAM" id="Phobius"/>
    </source>
</evidence>
<reference evidence="6 7" key="1">
    <citation type="journal article" date="2008" name="Nature">
        <title>The Trichoplax genome and the nature of placozoans.</title>
        <authorList>
            <person name="Srivastava M."/>
            <person name="Begovic E."/>
            <person name="Chapman J."/>
            <person name="Putnam N.H."/>
            <person name="Hellsten U."/>
            <person name="Kawashima T."/>
            <person name="Kuo A."/>
            <person name="Mitros T."/>
            <person name="Salamov A."/>
            <person name="Carpenter M.L."/>
            <person name="Signorovitch A.Y."/>
            <person name="Moreno M.A."/>
            <person name="Kamm K."/>
            <person name="Grimwood J."/>
            <person name="Schmutz J."/>
            <person name="Shapiro H."/>
            <person name="Grigoriev I.V."/>
            <person name="Buss L.W."/>
            <person name="Schierwater B."/>
            <person name="Dellaporta S.L."/>
            <person name="Rokhsar D.S."/>
        </authorList>
    </citation>
    <scope>NUCLEOTIDE SEQUENCE [LARGE SCALE GENOMIC DNA]</scope>
    <source>
        <strain evidence="6 7">Grell-BS-1999</strain>
    </source>
</reference>
<keyword evidence="7" id="KW-1185">Reference proteome</keyword>
<feature type="domain" description="CUB" evidence="5">
    <location>
        <begin position="284"/>
        <end position="398"/>
    </location>
</feature>
<keyword evidence="3" id="KW-0812">Transmembrane</keyword>
<evidence type="ECO:0000256" key="4">
    <source>
        <dbReference type="SAM" id="SignalP"/>
    </source>
</evidence>
<dbReference type="Pfam" id="PF00431">
    <property type="entry name" value="CUB"/>
    <property type="match status" value="3"/>
</dbReference>
<dbReference type="Gene3D" id="2.60.120.290">
    <property type="entry name" value="Spermadhesin, CUB domain"/>
    <property type="match status" value="3"/>
</dbReference>
<dbReference type="SMART" id="SM00042">
    <property type="entry name" value="CUB"/>
    <property type="match status" value="3"/>
</dbReference>
<dbReference type="PhylomeDB" id="B3RNS7"/>
<dbReference type="STRING" id="10228.B3RNS7"/>
<dbReference type="KEGG" id="tad:TRIADDRAFT_53272"/>
<keyword evidence="3" id="KW-1133">Transmembrane helix</keyword>
<dbReference type="RefSeq" id="XP_002109898.1">
    <property type="nucleotide sequence ID" value="XM_002109862.1"/>
</dbReference>
<dbReference type="CDD" id="cd00041">
    <property type="entry name" value="CUB"/>
    <property type="match status" value="2"/>
</dbReference>
<dbReference type="InterPro" id="IPR000859">
    <property type="entry name" value="CUB_dom"/>
</dbReference>
<accession>B3RNS7</accession>
<keyword evidence="3" id="KW-0472">Membrane</keyword>
<feature type="domain" description="CUB" evidence="5">
    <location>
        <begin position="156"/>
        <end position="279"/>
    </location>
</feature>
<evidence type="ECO:0000256" key="1">
    <source>
        <dbReference type="ARBA" id="ARBA00023157"/>
    </source>
</evidence>
<gene>
    <name evidence="6" type="ORF">TRIADDRAFT_53272</name>
</gene>
<feature type="chain" id="PRO_5002798371" description="CUB domain-containing protein" evidence="4">
    <location>
        <begin position="22"/>
        <end position="492"/>
    </location>
</feature>
<dbReference type="GeneID" id="6750564"/>
<dbReference type="InterPro" id="IPR035914">
    <property type="entry name" value="Sperma_CUB_dom_sf"/>
</dbReference>
<dbReference type="OMA" id="CLIRRRI"/>
<dbReference type="HOGENOM" id="CLU_554723_0_0_1"/>
<evidence type="ECO:0000313" key="6">
    <source>
        <dbReference type="EMBL" id="EDV28064.1"/>
    </source>
</evidence>
<dbReference type="Proteomes" id="UP000009022">
    <property type="component" value="Unassembled WGS sequence"/>
</dbReference>
<keyword evidence="4" id="KW-0732">Signal</keyword>
<feature type="domain" description="CUB" evidence="5">
    <location>
        <begin position="31"/>
        <end position="152"/>
    </location>
</feature>
<evidence type="ECO:0000259" key="5">
    <source>
        <dbReference type="PROSITE" id="PS01180"/>
    </source>
</evidence>
<keyword evidence="1 2" id="KW-1015">Disulfide bond</keyword>
<feature type="disulfide bond" evidence="2">
    <location>
        <begin position="156"/>
        <end position="183"/>
    </location>
</feature>
<dbReference type="InterPro" id="IPR052129">
    <property type="entry name" value="Spermadhesin-Link_domain"/>
</dbReference>
<name>B3RNS7_TRIAD</name>
<dbReference type="AlphaFoldDB" id="B3RNS7"/>
<dbReference type="SUPFAM" id="SSF49854">
    <property type="entry name" value="Spermadhesin, CUB domain"/>
    <property type="match status" value="3"/>
</dbReference>
<dbReference type="InParanoid" id="B3RNS7"/>
<evidence type="ECO:0000313" key="7">
    <source>
        <dbReference type="Proteomes" id="UP000009022"/>
    </source>
</evidence>
<organism evidence="6 7">
    <name type="scientific">Trichoplax adhaerens</name>
    <name type="common">Trichoplax reptans</name>
    <dbReference type="NCBI Taxonomy" id="10228"/>
    <lineage>
        <taxon>Eukaryota</taxon>
        <taxon>Metazoa</taxon>
        <taxon>Placozoa</taxon>
        <taxon>Uniplacotomia</taxon>
        <taxon>Trichoplacea</taxon>
        <taxon>Trichoplacidae</taxon>
        <taxon>Trichoplax</taxon>
    </lineage>
</organism>
<dbReference type="PROSITE" id="PS01180">
    <property type="entry name" value="CUB"/>
    <property type="match status" value="3"/>
</dbReference>
<dbReference type="PANTHER" id="PTHR46908">
    <property type="entry name" value="CUBILIN-LIKE PROTEIN"/>
    <property type="match status" value="1"/>
</dbReference>